<proteinExistence type="predicted"/>
<accession>A0ABV5G2E1</accession>
<feature type="compositionally biased region" description="Basic residues" evidence="1">
    <location>
        <begin position="20"/>
        <end position="36"/>
    </location>
</feature>
<dbReference type="EMBL" id="JBHMFI010000001">
    <property type="protein sequence ID" value="MFB9073103.1"/>
    <property type="molecule type" value="Genomic_DNA"/>
</dbReference>
<organism evidence="2 3">
    <name type="scientific">Citricoccus parietis</name>
    <dbReference type="NCBI Taxonomy" id="592307"/>
    <lineage>
        <taxon>Bacteria</taxon>
        <taxon>Bacillati</taxon>
        <taxon>Actinomycetota</taxon>
        <taxon>Actinomycetes</taxon>
        <taxon>Micrococcales</taxon>
        <taxon>Micrococcaceae</taxon>
        <taxon>Citricoccus</taxon>
    </lineage>
</organism>
<protein>
    <submittedName>
        <fullName evidence="2">Uncharacterized protein</fullName>
    </submittedName>
</protein>
<dbReference type="Proteomes" id="UP001589575">
    <property type="component" value="Unassembled WGS sequence"/>
</dbReference>
<evidence type="ECO:0000313" key="3">
    <source>
        <dbReference type="Proteomes" id="UP001589575"/>
    </source>
</evidence>
<name>A0ABV5G2E1_9MICC</name>
<evidence type="ECO:0000256" key="1">
    <source>
        <dbReference type="SAM" id="MobiDB-lite"/>
    </source>
</evidence>
<evidence type="ECO:0000313" key="2">
    <source>
        <dbReference type="EMBL" id="MFB9073103.1"/>
    </source>
</evidence>
<keyword evidence="3" id="KW-1185">Reference proteome</keyword>
<gene>
    <name evidence="2" type="ORF">ACFFX0_18595</name>
</gene>
<comment type="caution">
    <text evidence="2">The sequence shown here is derived from an EMBL/GenBank/DDBJ whole genome shotgun (WGS) entry which is preliminary data.</text>
</comment>
<sequence length="68" mass="7085">MPGHADAHPGPLAETAPCLRRSRAGRTRLGPHRHPPGRAAVVRADTGAGARPWSIATGVRGPRPSLQP</sequence>
<reference evidence="2 3" key="1">
    <citation type="submission" date="2024-09" db="EMBL/GenBank/DDBJ databases">
        <authorList>
            <person name="Sun Q."/>
            <person name="Mori K."/>
        </authorList>
    </citation>
    <scope>NUCLEOTIDE SEQUENCE [LARGE SCALE GENOMIC DNA]</scope>
    <source>
        <strain evidence="2 3">CCM 7609</strain>
    </source>
</reference>
<feature type="region of interest" description="Disordered" evidence="1">
    <location>
        <begin position="1"/>
        <end position="68"/>
    </location>
</feature>